<keyword evidence="1" id="KW-0862">Zinc</keyword>
<dbReference type="SUPFAM" id="SSF53098">
    <property type="entry name" value="Ribonuclease H-like"/>
    <property type="match status" value="1"/>
</dbReference>
<dbReference type="Pfam" id="PF00098">
    <property type="entry name" value="zf-CCHC"/>
    <property type="match status" value="1"/>
</dbReference>
<dbReference type="Pfam" id="PF14223">
    <property type="entry name" value="Retrotran_gag_2"/>
    <property type="match status" value="1"/>
</dbReference>
<dbReference type="PROSITE" id="PS50158">
    <property type="entry name" value="ZF_CCHC"/>
    <property type="match status" value="1"/>
</dbReference>
<name>A0ABQ5C6Q0_9ASTR</name>
<evidence type="ECO:0000313" key="8">
    <source>
        <dbReference type="Proteomes" id="UP001151760"/>
    </source>
</evidence>
<feature type="compositionally biased region" description="Polar residues" evidence="3">
    <location>
        <begin position="195"/>
        <end position="213"/>
    </location>
</feature>
<protein>
    <submittedName>
        <fullName evidence="7">Retrovirus-related pol polyprotein from transposon TNT 1-94</fullName>
    </submittedName>
</protein>
<evidence type="ECO:0000259" key="5">
    <source>
        <dbReference type="PROSITE" id="PS50158"/>
    </source>
</evidence>
<dbReference type="InterPro" id="IPR036397">
    <property type="entry name" value="RNaseH_sf"/>
</dbReference>
<feature type="transmembrane region" description="Helical" evidence="4">
    <location>
        <begin position="970"/>
        <end position="991"/>
    </location>
</feature>
<keyword evidence="8" id="KW-1185">Reference proteome</keyword>
<keyword evidence="1" id="KW-0863">Zinc-finger</keyword>
<dbReference type="InterPro" id="IPR039537">
    <property type="entry name" value="Retrotran_Ty1/copia-like"/>
</dbReference>
<reference evidence="7" key="1">
    <citation type="journal article" date="2022" name="Int. J. Mol. Sci.">
        <title>Draft Genome of Tanacetum Coccineum: Genomic Comparison of Closely Related Tanacetum-Family Plants.</title>
        <authorList>
            <person name="Yamashiro T."/>
            <person name="Shiraishi A."/>
            <person name="Nakayama K."/>
            <person name="Satake H."/>
        </authorList>
    </citation>
    <scope>NUCLEOTIDE SEQUENCE</scope>
</reference>
<accession>A0ABQ5C6Q0</accession>
<dbReference type="InterPro" id="IPR036875">
    <property type="entry name" value="Znf_CCHC_sf"/>
</dbReference>
<feature type="region of interest" description="Disordered" evidence="3">
    <location>
        <begin position="192"/>
        <end position="213"/>
    </location>
</feature>
<proteinExistence type="predicted"/>
<dbReference type="Proteomes" id="UP001151760">
    <property type="component" value="Unassembled WGS sequence"/>
</dbReference>
<dbReference type="InterPro" id="IPR012337">
    <property type="entry name" value="RNaseH-like_sf"/>
</dbReference>
<keyword evidence="4" id="KW-0812">Transmembrane</keyword>
<dbReference type="Gene3D" id="3.30.420.10">
    <property type="entry name" value="Ribonuclease H-like superfamily/Ribonuclease H"/>
    <property type="match status" value="1"/>
</dbReference>
<feature type="coiled-coil region" evidence="2">
    <location>
        <begin position="582"/>
        <end position="616"/>
    </location>
</feature>
<dbReference type="PANTHER" id="PTHR42648:SF32">
    <property type="entry name" value="RIBONUCLEASE H-LIKE DOMAIN, GAG-PRE-INTEGRASE DOMAIN PROTEIN-RELATED"/>
    <property type="match status" value="1"/>
</dbReference>
<evidence type="ECO:0000256" key="4">
    <source>
        <dbReference type="SAM" id="Phobius"/>
    </source>
</evidence>
<evidence type="ECO:0000259" key="6">
    <source>
        <dbReference type="PROSITE" id="PS50994"/>
    </source>
</evidence>
<dbReference type="InterPro" id="IPR001878">
    <property type="entry name" value="Znf_CCHC"/>
</dbReference>
<evidence type="ECO:0000256" key="1">
    <source>
        <dbReference type="PROSITE-ProRule" id="PRU00047"/>
    </source>
</evidence>
<dbReference type="PROSITE" id="PS50994">
    <property type="entry name" value="INTEGRASE"/>
    <property type="match status" value="1"/>
</dbReference>
<evidence type="ECO:0000256" key="3">
    <source>
        <dbReference type="SAM" id="MobiDB-lite"/>
    </source>
</evidence>
<feature type="domain" description="CCHC-type" evidence="5">
    <location>
        <begin position="283"/>
        <end position="298"/>
    </location>
</feature>
<dbReference type="SUPFAM" id="SSF57756">
    <property type="entry name" value="Retrovirus zinc finger-like domains"/>
    <property type="match status" value="1"/>
</dbReference>
<comment type="caution">
    <text evidence="7">The sequence shown here is derived from an EMBL/GenBank/DDBJ whole genome shotgun (WGS) entry which is preliminary data.</text>
</comment>
<dbReference type="InterPro" id="IPR001584">
    <property type="entry name" value="Integrase_cat-core"/>
</dbReference>
<feature type="domain" description="Integrase catalytic" evidence="6">
    <location>
        <begin position="847"/>
        <end position="1014"/>
    </location>
</feature>
<gene>
    <name evidence="7" type="ORF">Tco_0891734</name>
</gene>
<dbReference type="SMART" id="SM00343">
    <property type="entry name" value="ZnF_C2HC"/>
    <property type="match status" value="1"/>
</dbReference>
<keyword evidence="4" id="KW-0472">Membrane</keyword>
<keyword evidence="4" id="KW-1133">Transmembrane helix</keyword>
<evidence type="ECO:0000256" key="2">
    <source>
        <dbReference type="SAM" id="Coils"/>
    </source>
</evidence>
<dbReference type="Gene3D" id="4.10.60.10">
    <property type="entry name" value="Zinc finger, CCHC-type"/>
    <property type="match status" value="1"/>
</dbReference>
<reference evidence="7" key="2">
    <citation type="submission" date="2022-01" db="EMBL/GenBank/DDBJ databases">
        <authorList>
            <person name="Yamashiro T."/>
            <person name="Shiraishi A."/>
            <person name="Satake H."/>
            <person name="Nakayama K."/>
        </authorList>
    </citation>
    <scope>NUCLEOTIDE SEQUENCE</scope>
</reference>
<evidence type="ECO:0000313" key="7">
    <source>
        <dbReference type="EMBL" id="GJT21797.1"/>
    </source>
</evidence>
<sequence>MILKSVENGPLIWPTIKENGVTRPKKYSKLSATEAIQADCDVKATNIILQGLPPEVYALVSNHRIAKELWERIQLLMQGTSLTKQERECKLYDEFDKFSYKKGGKLRDFYLRFSLLLNDMNIYNVKLENFQVNTKFLNTLPPEWSKFVTDVKLVLDLHTTCIDQLHAYLGQHEFHANKVRIMHERNSDPLALSPQYGSPYQSQKYSTHQSSTPLSITYPSNDYQSSVHHNVYSPSSSIPQLEYAPTVNQQPEFSQPDSDLIVPVTYTPGASGSNSEKQRIVICYNCKGEGHMSKQCTKPKRKRDDSWFKDKVLLVQAQANADDLDAYDSDCDELNTAKVALMVNLSQYGSDALTEVHNRDNVNNNMINQVVQAMQSSKQSNIVNHSETEITNNSNIIPYSQYVIESQQAAVQNSNSSTQQDFFYDHTTKQALGFQNPFYLKKARQLEPKLYDGNVIEKTSAIVIPDSEETLMLAEENFETRFVPQTELSAKQAFWSQNCVNSSDPTPSSRPTKVEVPKELPKVSMVNTSLKKLKNHLAGFDVVIKERTTSTAITEGSWGNFFQKDNFVSNQSAPSFDQYFKLNELKAQSQEKDTVMKKLKERIKSLSEKVNEDKIKKDLEEIETINIELDHRVSKLITENEHLKQTYKQLYDSIKPARIRSKEQCDDLINQVSLKSTEISDLNASLQEKVLMLKIDVEPITLKLLNNRTAHSAYIKHTQEEVAVLRDLVEHVKANYPLDHPLDSTCSVVKPKGTANVQHSKLNVNSKSLCVKCNGCMLSDNHDLCVLDFINNVNARNKSKSVKINSKRKVWKPTGKVFTNIGYIWRPTGQTFTIVGTAFPLTRITTTAEVPSRKPTALKIDTPKPVTTLVYSRKPRKSKVDVPVSKPKILRSVSANNKELSQSRGSIVSNIPSSTLDECRTDNGTEFVNQTLREYYEKVGISHETSVARSPQQNGVVERRNHTLIEVARIMLIFAKALLFLWAEVVATACYTRNRSIIRLRHGKTPYELLHDKLPDLSFFHVFGTL</sequence>
<organism evidence="7 8">
    <name type="scientific">Tanacetum coccineum</name>
    <dbReference type="NCBI Taxonomy" id="301880"/>
    <lineage>
        <taxon>Eukaryota</taxon>
        <taxon>Viridiplantae</taxon>
        <taxon>Streptophyta</taxon>
        <taxon>Embryophyta</taxon>
        <taxon>Tracheophyta</taxon>
        <taxon>Spermatophyta</taxon>
        <taxon>Magnoliopsida</taxon>
        <taxon>eudicotyledons</taxon>
        <taxon>Gunneridae</taxon>
        <taxon>Pentapetalae</taxon>
        <taxon>asterids</taxon>
        <taxon>campanulids</taxon>
        <taxon>Asterales</taxon>
        <taxon>Asteraceae</taxon>
        <taxon>Asteroideae</taxon>
        <taxon>Anthemideae</taxon>
        <taxon>Anthemidinae</taxon>
        <taxon>Tanacetum</taxon>
    </lineage>
</organism>
<keyword evidence="1" id="KW-0479">Metal-binding</keyword>
<keyword evidence="2" id="KW-0175">Coiled coil</keyword>
<dbReference type="PANTHER" id="PTHR42648">
    <property type="entry name" value="TRANSPOSASE, PUTATIVE-RELATED"/>
    <property type="match status" value="1"/>
</dbReference>
<dbReference type="EMBL" id="BQNB010013917">
    <property type="protein sequence ID" value="GJT21797.1"/>
    <property type="molecule type" value="Genomic_DNA"/>
</dbReference>